<dbReference type="OrthoDB" id="43484at2759"/>
<proteinExistence type="predicted"/>
<dbReference type="InterPro" id="IPR017927">
    <property type="entry name" value="FAD-bd_FR_type"/>
</dbReference>
<evidence type="ECO:0000256" key="2">
    <source>
        <dbReference type="SAM" id="MobiDB-lite"/>
    </source>
</evidence>
<feature type="transmembrane region" description="Helical" evidence="3">
    <location>
        <begin position="248"/>
        <end position="271"/>
    </location>
</feature>
<dbReference type="Proteomes" id="UP000095751">
    <property type="component" value="Unassembled WGS sequence"/>
</dbReference>
<dbReference type="InterPro" id="IPR039261">
    <property type="entry name" value="FNR_nucleotide-bd"/>
</dbReference>
<dbReference type="Pfam" id="PF08030">
    <property type="entry name" value="NAD_binding_6"/>
    <property type="match status" value="1"/>
</dbReference>
<keyword evidence="3" id="KW-0812">Transmembrane</keyword>
<dbReference type="GO" id="GO:0005886">
    <property type="term" value="C:plasma membrane"/>
    <property type="evidence" value="ECO:0007669"/>
    <property type="project" value="TreeGrafter"/>
</dbReference>
<keyword evidence="1" id="KW-0560">Oxidoreductase</keyword>
<keyword evidence="6" id="KW-1185">Reference proteome</keyword>
<keyword evidence="3" id="KW-1133">Transmembrane helix</keyword>
<gene>
    <name evidence="5" type="primary">FRO3</name>
    <name evidence="5" type="ORF">FRACYDRAFT_238487</name>
</gene>
<keyword evidence="3" id="KW-0472">Membrane</keyword>
<evidence type="ECO:0000313" key="6">
    <source>
        <dbReference type="Proteomes" id="UP000095751"/>
    </source>
</evidence>
<evidence type="ECO:0000313" key="5">
    <source>
        <dbReference type="EMBL" id="OEU18178.1"/>
    </source>
</evidence>
<dbReference type="AlphaFoldDB" id="A0A1E7FJ55"/>
<feature type="transmembrane region" description="Helical" evidence="3">
    <location>
        <begin position="597"/>
        <end position="618"/>
    </location>
</feature>
<dbReference type="SUPFAM" id="SSF52343">
    <property type="entry name" value="Ferredoxin reductase-like, C-terminal NADP-linked domain"/>
    <property type="match status" value="1"/>
</dbReference>
<dbReference type="Pfam" id="PF08022">
    <property type="entry name" value="FAD_binding_8"/>
    <property type="match status" value="1"/>
</dbReference>
<dbReference type="InParanoid" id="A0A1E7FJ55"/>
<feature type="transmembrane region" description="Helical" evidence="3">
    <location>
        <begin position="562"/>
        <end position="585"/>
    </location>
</feature>
<dbReference type="PANTHER" id="PTHR11972:SF153">
    <property type="entry name" value="SUPEROXIDE-GENERATING NADPH OXIDASE HEAVY CHAIN SUBUNIT A"/>
    <property type="match status" value="1"/>
</dbReference>
<dbReference type="InterPro" id="IPR050369">
    <property type="entry name" value="RBOH/FRE"/>
</dbReference>
<feature type="transmembrane region" description="Helical" evidence="3">
    <location>
        <begin position="206"/>
        <end position="228"/>
    </location>
</feature>
<dbReference type="KEGG" id="fcy:FRACYDRAFT_238487"/>
<dbReference type="EMBL" id="KV784357">
    <property type="protein sequence ID" value="OEU18178.1"/>
    <property type="molecule type" value="Genomic_DNA"/>
</dbReference>
<name>A0A1E7FJ55_9STRA</name>
<reference evidence="5 6" key="1">
    <citation type="submission" date="2016-09" db="EMBL/GenBank/DDBJ databases">
        <title>Extensive genetic diversity and differential bi-allelic expression allows diatom success in the polar Southern Ocean.</title>
        <authorList>
            <consortium name="DOE Joint Genome Institute"/>
            <person name="Mock T."/>
            <person name="Otillar R.P."/>
            <person name="Strauss J."/>
            <person name="Dupont C."/>
            <person name="Frickenhaus S."/>
            <person name="Maumus F."/>
            <person name="Mcmullan M."/>
            <person name="Sanges R."/>
            <person name="Schmutz J."/>
            <person name="Toseland A."/>
            <person name="Valas R."/>
            <person name="Veluchamy A."/>
            <person name="Ward B.J."/>
            <person name="Allen A."/>
            <person name="Barry K."/>
            <person name="Falciatore A."/>
            <person name="Ferrante M."/>
            <person name="Fortunato A.E."/>
            <person name="Gloeckner G."/>
            <person name="Gruber A."/>
            <person name="Hipkin R."/>
            <person name="Janech M."/>
            <person name="Kroth P."/>
            <person name="Leese F."/>
            <person name="Lindquist E."/>
            <person name="Lyon B.R."/>
            <person name="Martin J."/>
            <person name="Mayer C."/>
            <person name="Parker M."/>
            <person name="Quesneville H."/>
            <person name="Raymond J."/>
            <person name="Uhlig C."/>
            <person name="Valentin K.U."/>
            <person name="Worden A.Z."/>
            <person name="Armbrust E.V."/>
            <person name="Bowler C."/>
            <person name="Green B."/>
            <person name="Moulton V."/>
            <person name="Van Oosterhout C."/>
            <person name="Grigoriev I."/>
        </authorList>
    </citation>
    <scope>NUCLEOTIDE SEQUENCE [LARGE SCALE GENOMIC DNA]</scope>
    <source>
        <strain evidence="5 6">CCMP1102</strain>
    </source>
</reference>
<feature type="transmembrane region" description="Helical" evidence="3">
    <location>
        <begin position="158"/>
        <end position="179"/>
    </location>
</feature>
<feature type="transmembrane region" description="Helical" evidence="3">
    <location>
        <begin position="107"/>
        <end position="128"/>
    </location>
</feature>
<evidence type="ECO:0000256" key="1">
    <source>
        <dbReference type="ARBA" id="ARBA00023002"/>
    </source>
</evidence>
<dbReference type="InterPro" id="IPR013121">
    <property type="entry name" value="Fe_red_NAD-bd_6"/>
</dbReference>
<protein>
    <submittedName>
        <fullName evidence="5">Ferric-chelate reductase</fullName>
    </submittedName>
</protein>
<feature type="transmembrane region" description="Helical" evidence="3">
    <location>
        <begin position="526"/>
        <end position="550"/>
    </location>
</feature>
<feature type="compositionally biased region" description="Low complexity" evidence="2">
    <location>
        <begin position="7"/>
        <end position="25"/>
    </location>
</feature>
<dbReference type="InterPro" id="IPR013112">
    <property type="entry name" value="FAD-bd_8"/>
</dbReference>
<feature type="transmembrane region" description="Helical" evidence="3">
    <location>
        <begin position="311"/>
        <end position="328"/>
    </location>
</feature>
<dbReference type="CDD" id="cd06186">
    <property type="entry name" value="NOX_Duox_like_FAD_NADP"/>
    <property type="match status" value="1"/>
</dbReference>
<evidence type="ECO:0000259" key="4">
    <source>
        <dbReference type="PROSITE" id="PS51384"/>
    </source>
</evidence>
<dbReference type="GO" id="GO:0016491">
    <property type="term" value="F:oxidoreductase activity"/>
    <property type="evidence" value="ECO:0007669"/>
    <property type="project" value="UniProtKB-KW"/>
</dbReference>
<feature type="region of interest" description="Disordered" evidence="2">
    <location>
        <begin position="47"/>
        <end position="74"/>
    </location>
</feature>
<dbReference type="PROSITE" id="PS51384">
    <property type="entry name" value="FAD_FR"/>
    <property type="match status" value="1"/>
</dbReference>
<dbReference type="InterPro" id="IPR017938">
    <property type="entry name" value="Riboflavin_synthase-like_b-brl"/>
</dbReference>
<dbReference type="Gene3D" id="3.40.50.80">
    <property type="entry name" value="Nucleotide-binding domain of ferredoxin-NADP reductase (FNR) module"/>
    <property type="match status" value="2"/>
</dbReference>
<feature type="domain" description="FAD-binding FR-type" evidence="4">
    <location>
        <begin position="331"/>
        <end position="472"/>
    </location>
</feature>
<dbReference type="PANTHER" id="PTHR11972">
    <property type="entry name" value="NADPH OXIDASE"/>
    <property type="match status" value="1"/>
</dbReference>
<organism evidence="5 6">
    <name type="scientific">Fragilariopsis cylindrus CCMP1102</name>
    <dbReference type="NCBI Taxonomy" id="635003"/>
    <lineage>
        <taxon>Eukaryota</taxon>
        <taxon>Sar</taxon>
        <taxon>Stramenopiles</taxon>
        <taxon>Ochrophyta</taxon>
        <taxon>Bacillariophyta</taxon>
        <taxon>Bacillariophyceae</taxon>
        <taxon>Bacillariophycidae</taxon>
        <taxon>Bacillariales</taxon>
        <taxon>Bacillariaceae</taxon>
        <taxon>Fragilariopsis</taxon>
    </lineage>
</organism>
<accession>A0A1E7FJ55</accession>
<feature type="transmembrane region" description="Helical" evidence="3">
    <location>
        <begin position="479"/>
        <end position="498"/>
    </location>
</feature>
<evidence type="ECO:0000256" key="3">
    <source>
        <dbReference type="SAM" id="Phobius"/>
    </source>
</evidence>
<dbReference type="SUPFAM" id="SSF63380">
    <property type="entry name" value="Riboflavin synthase domain-like"/>
    <property type="match status" value="1"/>
</dbReference>
<feature type="region of interest" description="Disordered" evidence="2">
    <location>
        <begin position="1"/>
        <end position="25"/>
    </location>
</feature>
<feature type="transmembrane region" description="Helical" evidence="3">
    <location>
        <begin position="283"/>
        <end position="305"/>
    </location>
</feature>
<sequence>MTDLLHNSNGTSPTSPSPTTNTTDIQRNSSILSSMIQRSSVDLLLSQNQSNQNQQTSCRNQNNNNSSDNSKNNSQQRRIDFALNGRQQNLRITQNFNSMKMERIEAFFYNHGMEIALGALFICVNVLVGGYGAFQFTPIGGYDIDNQVLKYTMPIARLGGRLVSLNCAILLLTACKYLWTMIRTYIVPIIPIGFPIDNVMPKYHRIVALLIIVMGCIVHTIPQIINYSTKSIVLENKFRIWTLGDGKATTQLLVTGTILVIIFSTFYITTLPSFRKTAKGFRWFWFFHMTGIALVYPLLIIHGTMGGNPSFLYFAILPIILYLFDIFMRGSEITTTKVIEMKVHTECSDQRIMELILECPPDFSYTPGQYAELLFPPVSKYEWHPFTIVGCYDCDNYNEGDKNQNNGNSDTNTNTDNNTSENKKKIMFYIKSSGRWTEALYKYAASNVISATNNNIQTQIYIRGPHGAPAMNYLEYKHIIVIGSGVGVTPLLAIWKYLVQRSRTMTIMNLKRIVQMFGDNGRISTILSTVLTLTALIVHSTIAIVSILAVGAGTYVRLFICWLEFSFIITDSIALCFCILSIKTFGEENDDEADIKVFLIFFSIVIVLHAVRIFHIFYTTLRPPKDDNDKYITGVTKKDRLCSIQGIMISRYYSGLIFAAKSLLPPTEDSLSRSFSMEFYGTREKEKEENTNVRESLIYKILGSDLIASSLRQHNRDYFFYQGRPNWEVIFLKAIAKAHATNPVGKSSVGVFFCGAPAIAADLQTFAAEITAHHQFSEKMLYGKACTCKLIVHTENF</sequence>